<gene>
    <name evidence="3" type="ORF">SAMN06264867_10657</name>
</gene>
<dbReference type="InterPro" id="IPR010095">
    <property type="entry name" value="Cas12f1-like_TNB"/>
</dbReference>
<name>A0A521D716_9EURY</name>
<evidence type="ECO:0000256" key="1">
    <source>
        <dbReference type="ARBA" id="ARBA00023125"/>
    </source>
</evidence>
<proteinExistence type="predicted"/>
<feature type="domain" description="Cas12f1-like TNB" evidence="2">
    <location>
        <begin position="294"/>
        <end position="361"/>
    </location>
</feature>
<dbReference type="PANTHER" id="PTHR30405">
    <property type="entry name" value="TRANSPOSASE"/>
    <property type="match status" value="1"/>
</dbReference>
<protein>
    <submittedName>
        <fullName evidence="3">Transposase, IS605 OrfB family, central region</fullName>
    </submittedName>
</protein>
<organism evidence="3 4">
    <name type="scientific">Halorubrum cibi</name>
    <dbReference type="NCBI Taxonomy" id="413815"/>
    <lineage>
        <taxon>Archaea</taxon>
        <taxon>Methanobacteriati</taxon>
        <taxon>Methanobacteriota</taxon>
        <taxon>Stenosarchaea group</taxon>
        <taxon>Halobacteria</taxon>
        <taxon>Halobacteriales</taxon>
        <taxon>Haloferacaceae</taxon>
        <taxon>Halorubrum</taxon>
    </lineage>
</organism>
<dbReference type="GO" id="GO:0003677">
    <property type="term" value="F:DNA binding"/>
    <property type="evidence" value="ECO:0007669"/>
    <property type="project" value="UniProtKB-KW"/>
</dbReference>
<dbReference type="EMBL" id="FXTD01000006">
    <property type="protein sequence ID" value="SMO67395.1"/>
    <property type="molecule type" value="Genomic_DNA"/>
</dbReference>
<dbReference type="Proteomes" id="UP000319712">
    <property type="component" value="Unassembled WGS sequence"/>
</dbReference>
<evidence type="ECO:0000313" key="4">
    <source>
        <dbReference type="Proteomes" id="UP000319712"/>
    </source>
</evidence>
<dbReference type="NCBIfam" id="NF040570">
    <property type="entry name" value="guided_TnpB"/>
    <property type="match status" value="1"/>
</dbReference>
<dbReference type="PANTHER" id="PTHR30405:SF11">
    <property type="entry name" value="RNA-GUIDED DNA ENDONUCLEASE RV2885C-RELATED"/>
    <property type="match status" value="1"/>
</dbReference>
<reference evidence="3 4" key="1">
    <citation type="submission" date="2017-05" db="EMBL/GenBank/DDBJ databases">
        <authorList>
            <person name="Varghese N."/>
            <person name="Submissions S."/>
        </authorList>
    </citation>
    <scope>NUCLEOTIDE SEQUENCE [LARGE SCALE GENOMIC DNA]</scope>
    <source>
        <strain evidence="3 4">DSM 19504</strain>
    </source>
</reference>
<sequence length="420" mass="47578">MEVDRTVPVKLDVPDDRRDDLHQTIEQFNHAVNYTVQNGRDESGYFVLNKSKIHDKVYYDLRDETDLPANLCVRAYSKAVEMLKSTVADWKKGNSRPVPQYTQPSAVYDKRTLTIKDRSATLSTVNGRVAVDYVLGDYQKSYLDDDDYEKRMGTLHYREDEDAFYLHIVVRKEVESAESDSVLGVDLNLKNVAVTSTGRFFDGGDLLWGQNHYFRVRRALQHKGTRSAKRTLEGVSGRENRFVLNQLHTISRGVVEEALEHDCGYIAVERLTNIREHMSNRNRQVKRQMHNWAFRLLQEQIEYKAQEYGIELVAVNPAFTSQTCSRCGHQSSTNRDSKTGWFECNDCGQEYDGDYNAAKNIGMRLVTLPEGKRPSGLGHGQLALKSGTLNASGEYTAHRASVRAGVHGQAPSSNASASER</sequence>
<dbReference type="AlphaFoldDB" id="A0A521D716"/>
<evidence type="ECO:0000313" key="3">
    <source>
        <dbReference type="EMBL" id="SMO67395.1"/>
    </source>
</evidence>
<keyword evidence="1" id="KW-0238">DNA-binding</keyword>
<dbReference type="NCBIfam" id="TIGR01766">
    <property type="entry name" value="IS200/IS605 family accessory protein TnpB-like domain"/>
    <property type="match status" value="1"/>
</dbReference>
<dbReference type="RefSeq" id="WP_221929829.1">
    <property type="nucleotide sequence ID" value="NZ_FXTD01000006.1"/>
</dbReference>
<accession>A0A521D716</accession>
<keyword evidence="4" id="KW-1185">Reference proteome</keyword>
<dbReference type="InterPro" id="IPR051399">
    <property type="entry name" value="RNA-guided_DNA_endo/Transpos"/>
</dbReference>
<evidence type="ECO:0000259" key="2">
    <source>
        <dbReference type="Pfam" id="PF07282"/>
    </source>
</evidence>
<dbReference type="Pfam" id="PF07282">
    <property type="entry name" value="Cas12f1-like_TNB"/>
    <property type="match status" value="1"/>
</dbReference>